<dbReference type="Proteomes" id="UP000271469">
    <property type="component" value="Chromosome"/>
</dbReference>
<dbReference type="InterPro" id="IPR050426">
    <property type="entry name" value="Glycosyltransferase_28"/>
</dbReference>
<name>A0A3G8JT77_9ACTN</name>
<dbReference type="GO" id="GO:0008194">
    <property type="term" value="F:UDP-glycosyltransferase activity"/>
    <property type="evidence" value="ECO:0007669"/>
    <property type="project" value="InterPro"/>
</dbReference>
<dbReference type="PANTHER" id="PTHR48050">
    <property type="entry name" value="STEROL 3-BETA-GLUCOSYLTRANSFERASE"/>
    <property type="match status" value="1"/>
</dbReference>
<dbReference type="InterPro" id="IPR010610">
    <property type="entry name" value="EryCIII-like_C"/>
</dbReference>
<dbReference type="GO" id="GO:0033072">
    <property type="term" value="P:vancomycin biosynthetic process"/>
    <property type="evidence" value="ECO:0007669"/>
    <property type="project" value="UniProtKB-ARBA"/>
</dbReference>
<evidence type="ECO:0000259" key="2">
    <source>
        <dbReference type="Pfam" id="PF06722"/>
    </source>
</evidence>
<dbReference type="Pfam" id="PF03033">
    <property type="entry name" value="Glyco_transf_28"/>
    <property type="match status" value="1"/>
</dbReference>
<dbReference type="InterPro" id="IPR004276">
    <property type="entry name" value="GlycoTrans_28_N"/>
</dbReference>
<gene>
    <name evidence="3" type="ORF">D7316_04334</name>
</gene>
<dbReference type="Pfam" id="PF06722">
    <property type="entry name" value="EryCIII-like_C"/>
    <property type="match status" value="1"/>
</dbReference>
<dbReference type="InterPro" id="IPR002213">
    <property type="entry name" value="UDP_glucos_trans"/>
</dbReference>
<dbReference type="AlphaFoldDB" id="A0A3G8JT77"/>
<accession>A0A3G8JT77</accession>
<keyword evidence="3" id="KW-0808">Transferase</keyword>
<keyword evidence="4" id="KW-1185">Reference proteome</keyword>
<feature type="domain" description="Erythromycin biosynthesis protein CIII-like C-terminal" evidence="2">
    <location>
        <begin position="300"/>
        <end position="386"/>
    </location>
</feature>
<evidence type="ECO:0000313" key="3">
    <source>
        <dbReference type="EMBL" id="AZG47722.1"/>
    </source>
</evidence>
<dbReference type="SUPFAM" id="SSF53756">
    <property type="entry name" value="UDP-Glycosyltransferase/glycogen phosphorylase"/>
    <property type="match status" value="1"/>
</dbReference>
<feature type="domain" description="Glycosyltransferase family 28 N-terminal" evidence="1">
    <location>
        <begin position="5"/>
        <end position="65"/>
    </location>
</feature>
<dbReference type="GO" id="GO:0005975">
    <property type="term" value="P:carbohydrate metabolic process"/>
    <property type="evidence" value="ECO:0007669"/>
    <property type="project" value="InterPro"/>
</dbReference>
<dbReference type="OrthoDB" id="3253247at2"/>
<dbReference type="RefSeq" id="WP_124710035.1">
    <property type="nucleotide sequence ID" value="NZ_CP033972.1"/>
</dbReference>
<dbReference type="EC" id="2.4.-.-" evidence="3"/>
<dbReference type="KEGG" id="gom:D7316_04334"/>
<reference evidence="3 4" key="1">
    <citation type="submission" date="2018-11" db="EMBL/GenBank/DDBJ databases">
        <title>Gordonia insulae sp. nov., isolated from an island soil.</title>
        <authorList>
            <person name="Kim Y.S."/>
            <person name="Kim S.B."/>
        </authorList>
    </citation>
    <scope>NUCLEOTIDE SEQUENCE [LARGE SCALE GENOMIC DNA]</scope>
    <source>
        <strain evidence="3 4">MMS17-SY073</strain>
    </source>
</reference>
<protein>
    <submittedName>
        <fullName evidence="3">Putative glycosyltransferase</fullName>
        <ecNumber evidence="3">2.4.-.-</ecNumber>
    </submittedName>
</protein>
<dbReference type="PANTHER" id="PTHR48050:SF13">
    <property type="entry name" value="STEROL 3-BETA-GLUCOSYLTRANSFERASE UGT80A2"/>
    <property type="match status" value="1"/>
</dbReference>
<dbReference type="CDD" id="cd03784">
    <property type="entry name" value="GT1_Gtf-like"/>
    <property type="match status" value="1"/>
</dbReference>
<organism evidence="3 4">
    <name type="scientific">Gordonia insulae</name>
    <dbReference type="NCBI Taxonomy" id="2420509"/>
    <lineage>
        <taxon>Bacteria</taxon>
        <taxon>Bacillati</taxon>
        <taxon>Actinomycetota</taxon>
        <taxon>Actinomycetes</taxon>
        <taxon>Mycobacteriales</taxon>
        <taxon>Gordoniaceae</taxon>
        <taxon>Gordonia</taxon>
    </lineage>
</organism>
<dbReference type="Gene3D" id="3.40.50.2000">
    <property type="entry name" value="Glycogen Phosphorylase B"/>
    <property type="match status" value="2"/>
</dbReference>
<proteinExistence type="predicted"/>
<dbReference type="GO" id="GO:0016758">
    <property type="term" value="F:hexosyltransferase activity"/>
    <property type="evidence" value="ECO:0007669"/>
    <property type="project" value="InterPro"/>
</dbReference>
<evidence type="ECO:0000313" key="4">
    <source>
        <dbReference type="Proteomes" id="UP000271469"/>
    </source>
</evidence>
<dbReference type="EMBL" id="CP033972">
    <property type="protein sequence ID" value="AZG47722.1"/>
    <property type="molecule type" value="Genomic_DNA"/>
</dbReference>
<evidence type="ECO:0000259" key="1">
    <source>
        <dbReference type="Pfam" id="PF03033"/>
    </source>
</evidence>
<sequence length="410" mass="43714">MRFGFAMHGSRGDVQPGVAVARALADRGHEVTVAAPEDIVPAVSRTGLPTRVLCPDNSELLKSPLVKERLKSKNPSTRLKALAEISAFGAETSEQVMGELAQGADVLVTGLLAQERAATVAESTGTAFVPLHYCPIRSNESVEIFRPMPTWTRRAMWALGDQVNWLTVRGRDRDLRRRLGIAPATGPLPRRLRAAGTPEVQAYDPLMFPGLREEWGPSRPFTGALLPDEATRRQYNDDDGQATAGVVTWADSDRPPVYVGFGSMPVEPERIEGIVGSLTGLGLRVIAHTEHELPPADAVLRVSAPIDHETLLPHCRGAVHHGGAGTTAAVARAGVPAVIGWLSADQPMWAAALRRLGVGGGRRLRKLDEDDLTLLLDDEVADSAARLAERLTPPASAVAGACDVLLAAAS</sequence>
<keyword evidence="3" id="KW-0328">Glycosyltransferase</keyword>